<name>A0A1E5L7V0_9FIRM</name>
<sequence length="271" mass="31870">MSDKIARHIKKVSSHHIKLALERKHQDDFFMTEVKNGPTHAAGKGELLIMDAVAIKKSWANPCITVYEVKVDRQDFLRDDKWRGYTNYGHQFSFVCPTGLIEPQELPDDVGLIYYNHEKQSLYTKRKAHYKNIEISVDMLMYVIMSKLQSDRYPFFSSKQEYYEQYVQDKISKKDLGWKVSSKLVQDMVKMNNELNRLKNDLEDTKHYKEQLEKVKSIIRDYGIQINRWNGWEEELRNTLASSMPPNVMNAVELIASNAERLKQLLKKEVS</sequence>
<keyword evidence="3" id="KW-1185">Reference proteome</keyword>
<dbReference type="Proteomes" id="UP000095255">
    <property type="component" value="Unassembled WGS sequence"/>
</dbReference>
<comment type="caution">
    <text evidence="2">The sequence shown here is derived from an EMBL/GenBank/DDBJ whole genome shotgun (WGS) entry which is preliminary data.</text>
</comment>
<dbReference type="AlphaFoldDB" id="A0A1E5L7V0"/>
<evidence type="ECO:0000256" key="1">
    <source>
        <dbReference type="SAM" id="Coils"/>
    </source>
</evidence>
<keyword evidence="1" id="KW-0175">Coiled coil</keyword>
<proteinExistence type="predicted"/>
<accession>A0A1E5L7V0</accession>
<evidence type="ECO:0000313" key="3">
    <source>
        <dbReference type="Proteomes" id="UP000095255"/>
    </source>
</evidence>
<evidence type="ECO:0000313" key="2">
    <source>
        <dbReference type="EMBL" id="OEH86237.1"/>
    </source>
</evidence>
<protein>
    <recommendedName>
        <fullName evidence="4">DNA repair protein MmcB-related protein</fullName>
    </recommendedName>
</protein>
<dbReference type="EMBL" id="MJAT01000006">
    <property type="protein sequence ID" value="OEH86237.1"/>
    <property type="molecule type" value="Genomic_DNA"/>
</dbReference>
<dbReference type="RefSeq" id="WP_069701465.1">
    <property type="nucleotide sequence ID" value="NZ_MJAT01000006.1"/>
</dbReference>
<dbReference type="STRING" id="1390249.BHU72_11925"/>
<reference evidence="2 3" key="1">
    <citation type="submission" date="2016-09" db="EMBL/GenBank/DDBJ databases">
        <title>Desulfuribacillus arsenicus sp. nov., an obligately anaerobic, dissimilatory arsenic- and antimonate-reducing bacterium isolated from anoxic sediments.</title>
        <authorList>
            <person name="Abin C.A."/>
            <person name="Hollibaugh J.T."/>
        </authorList>
    </citation>
    <scope>NUCLEOTIDE SEQUENCE [LARGE SCALE GENOMIC DNA]</scope>
    <source>
        <strain evidence="2 3">MLFW-2</strain>
    </source>
</reference>
<dbReference type="OrthoDB" id="2828561at2"/>
<evidence type="ECO:0008006" key="4">
    <source>
        <dbReference type="Google" id="ProtNLM"/>
    </source>
</evidence>
<organism evidence="2 3">
    <name type="scientific">Desulfuribacillus stibiiarsenatis</name>
    <dbReference type="NCBI Taxonomy" id="1390249"/>
    <lineage>
        <taxon>Bacteria</taxon>
        <taxon>Bacillati</taxon>
        <taxon>Bacillota</taxon>
        <taxon>Desulfuribacillia</taxon>
        <taxon>Desulfuribacillales</taxon>
        <taxon>Desulfuribacillaceae</taxon>
        <taxon>Desulfuribacillus</taxon>
    </lineage>
</organism>
<gene>
    <name evidence="2" type="ORF">BHU72_11925</name>
</gene>
<feature type="coiled-coil region" evidence="1">
    <location>
        <begin position="181"/>
        <end position="215"/>
    </location>
</feature>